<organism evidence="1 2">
    <name type="scientific">Campylobacter lanienae NCTC 13004</name>
    <dbReference type="NCBI Taxonomy" id="1031753"/>
    <lineage>
        <taxon>Bacteria</taxon>
        <taxon>Pseudomonadati</taxon>
        <taxon>Campylobacterota</taxon>
        <taxon>Epsilonproteobacteria</taxon>
        <taxon>Campylobacterales</taxon>
        <taxon>Campylobacteraceae</taxon>
        <taxon>Campylobacter</taxon>
    </lineage>
</organism>
<dbReference type="AlphaFoldDB" id="A0A1X9SLU8"/>
<protein>
    <submittedName>
        <fullName evidence="1">Uncharacterized protein</fullName>
    </submittedName>
</protein>
<gene>
    <name evidence="1" type="ORF">CLAN_0434</name>
</gene>
<proteinExistence type="predicted"/>
<dbReference type="Proteomes" id="UP000202031">
    <property type="component" value="Chromosome"/>
</dbReference>
<name>A0A1X9SLU8_9BACT</name>
<sequence>MNYNQEYIYSPKCYESCAGYCCAGFANPHFKLIRSNFIALPLFDIEYKEYLKSGGIDGMEVAKKSEKFKLKGGQTFTIHWLHCDKKGLCHPHQNRPLICKLYPILPKINARGEILGFFNGTIFDIFFADDTHPCTLIKTQKQNIENMLKSNLKELLKDPNYIFIFRVAQIVVEHLQNYIKAKFGTYIIDEIPSDRVSEFWSEVEMAMVLRRAWSSDEFTSDINQTYQEIAQIWGEFLEVEL</sequence>
<accession>A0A1X9SLU8</accession>
<evidence type="ECO:0000313" key="1">
    <source>
        <dbReference type="EMBL" id="ARQ97192.1"/>
    </source>
</evidence>
<dbReference type="RefSeq" id="WP_100590480.1">
    <property type="nucleotide sequence ID" value="NZ_CP015578.1"/>
</dbReference>
<dbReference type="EMBL" id="CP015578">
    <property type="protein sequence ID" value="ARQ97192.1"/>
    <property type="molecule type" value="Genomic_DNA"/>
</dbReference>
<dbReference type="GeneID" id="46920907"/>
<reference evidence="2" key="2">
    <citation type="journal article" date="2017" name="Genome Biol. Evol.">
        <title>Comparative genomic analysis identifies a Campylobacter clade deficient in selenium metabolism.</title>
        <authorList>
            <person name="Miller W.G."/>
            <person name="Yee E."/>
            <person name="Lopes B.S."/>
            <person name="Chapman M.H."/>
            <person name="Huynh S."/>
            <person name="Bono J.L."/>
            <person name="Parker C.T."/>
            <person name="Strachan N.J.C."/>
            <person name="Forbes K.J."/>
        </authorList>
    </citation>
    <scope>NUCLEOTIDE SEQUENCE [LARGE SCALE GENOMIC DNA]</scope>
    <source>
        <strain evidence="2">NCTC 13004</strain>
    </source>
</reference>
<evidence type="ECO:0000313" key="2">
    <source>
        <dbReference type="Proteomes" id="UP000202031"/>
    </source>
</evidence>
<dbReference type="KEGG" id="clx:CLAN_0434"/>
<reference evidence="2" key="1">
    <citation type="journal article" date="2017" name="Genome Biol. Evol.">
        <title>Comparative Genomic Analysis Identifies a Campylobacter Clade Deficient in Selenium Metabolism.</title>
        <authorList>
            <person name="Miller W.G."/>
            <person name="Yee E."/>
            <person name="Lopes B.S."/>
            <person name="Chapman M.H."/>
            <person name="Huynh S."/>
            <person name="Bono J.L."/>
            <person name="Parker C.T."/>
            <person name="Strachan N.J.C."/>
            <person name="Forbes K.J."/>
        </authorList>
    </citation>
    <scope>NUCLEOTIDE SEQUENCE [LARGE SCALE GENOMIC DNA]</scope>
    <source>
        <strain evidence="2">NCTC 13004</strain>
    </source>
</reference>